<comment type="caution">
    <text evidence="1">The sequence shown here is derived from an EMBL/GenBank/DDBJ whole genome shotgun (WGS) entry which is preliminary data.</text>
</comment>
<gene>
    <name evidence="1" type="ORF">LKD31_07620</name>
</gene>
<reference evidence="1" key="1">
    <citation type="submission" date="2021-10" db="EMBL/GenBank/DDBJ databases">
        <title>Anaerobic single-cell dispensing facilitates the cultivation of human gut bacteria.</title>
        <authorList>
            <person name="Afrizal A."/>
        </authorList>
    </citation>
    <scope>NUCLEOTIDE SEQUENCE</scope>
    <source>
        <strain evidence="1">CLA-AA-H250</strain>
    </source>
</reference>
<sequence>MAAKVFEKSAEETAFRAVLKEVYESGKNSVAVLWADAALSARFQETLYAFLLKDVLGSAAAGVKLRALCAFCGGEAETAQTEYTHETFIGLMSPVTKGENKGTVRLDLFFKKGEAHFIPTLFAYVMNNILGDRFKKAVPDSLDRELEGEDGSMALGASLAGEENTECAVLGEMMSADMVQAVYETLHDRPDELFAFAHKQSEGQMDCKTLLKTLRRLRTPEKVYLDAMTLLGAAAQNKAEWDEKALLRLERILKMDDCRAAAELSACANRAKTRLKKSAALLAMR</sequence>
<dbReference type="AlphaFoldDB" id="A0AAE3AMF8"/>
<protein>
    <submittedName>
        <fullName evidence="1">Uncharacterized protein</fullName>
    </submittedName>
</protein>
<evidence type="ECO:0000313" key="1">
    <source>
        <dbReference type="EMBL" id="MCC2136884.1"/>
    </source>
</evidence>
<dbReference type="EMBL" id="JAJEQC010000006">
    <property type="protein sequence ID" value="MCC2136884.1"/>
    <property type="molecule type" value="Genomic_DNA"/>
</dbReference>
<evidence type="ECO:0000313" key="2">
    <source>
        <dbReference type="Proteomes" id="UP001199424"/>
    </source>
</evidence>
<dbReference type="Proteomes" id="UP001199424">
    <property type="component" value="Unassembled WGS sequence"/>
</dbReference>
<accession>A0AAE3AMF8</accession>
<name>A0AAE3AMF8_9FIRM</name>
<proteinExistence type="predicted"/>
<dbReference type="RefSeq" id="WP_308449243.1">
    <property type="nucleotide sequence ID" value="NZ_JAJEQC010000006.1"/>
</dbReference>
<keyword evidence="2" id="KW-1185">Reference proteome</keyword>
<organism evidence="1 2">
    <name type="scientific">Hominenteromicrobium mulieris</name>
    <dbReference type="NCBI Taxonomy" id="2885357"/>
    <lineage>
        <taxon>Bacteria</taxon>
        <taxon>Bacillati</taxon>
        <taxon>Bacillota</taxon>
        <taxon>Clostridia</taxon>
        <taxon>Eubacteriales</taxon>
        <taxon>Oscillospiraceae</taxon>
        <taxon>Hominenteromicrobium</taxon>
    </lineage>
</organism>